<evidence type="ECO:0000313" key="2">
    <source>
        <dbReference type="Proteomes" id="UP000316733"/>
    </source>
</evidence>
<dbReference type="Proteomes" id="UP000316733">
    <property type="component" value="Segment"/>
</dbReference>
<dbReference type="EMBL" id="MK797984">
    <property type="protein sequence ID" value="QCG76001.1"/>
    <property type="molecule type" value="Genomic_DNA"/>
</dbReference>
<name>A0A4Y5JV41_9CAUD</name>
<organism evidence="1 2">
    <name type="scientific">Pseudomonas phage vB_PaeM_PA5oct</name>
    <dbReference type="NCBI Taxonomy" id="2163605"/>
    <lineage>
        <taxon>Viruses</taxon>
        <taxon>Duplodnaviria</taxon>
        <taxon>Heunggongvirae</taxon>
        <taxon>Uroviricota</taxon>
        <taxon>Caudoviricetes</taxon>
        <taxon>Arenbergviridae</taxon>
        <taxon>Wroclawvirus</taxon>
        <taxon>Wroclawvirus PA5oct</taxon>
    </lineage>
</organism>
<keyword evidence="2" id="KW-1185">Reference proteome</keyword>
<accession>A0A4Y5JV41</accession>
<protein>
    <submittedName>
        <fullName evidence="1">Uncharacterized protein</fullName>
    </submittedName>
</protein>
<sequence>MNYHTKLFTLVNTFSISHAMHCNICNAHLANITFLFYVKDAYCVDLHHVKLTTKKLFNKDEIYMFTNVNSLKICEIRCV</sequence>
<reference evidence="2" key="1">
    <citation type="journal article" date="2020" name="bioRxiv">
        <title>Integrative omics analysis of Pseudomonas aeruginosa virus PA5oct highlights the molecular complexity of jumbo phages.</title>
        <authorList>
            <person name="Lood C."/>
            <person name="Danis-Wlodarczyk K."/>
            <person name="Blasdel B.G."/>
            <person name="Jang H.B."/>
            <person name="Vandenheuvel D."/>
            <person name="Briers Y."/>
            <person name="Noben J.-P."/>
            <person name="van Noort V."/>
            <person name="Drulis-Kawa Z."/>
            <person name="Lavigne R."/>
        </authorList>
    </citation>
    <scope>NUCLEOTIDE SEQUENCE [LARGE SCALE GENOMIC DNA]</scope>
</reference>
<gene>
    <name evidence="1" type="ORF">EST35_0119</name>
</gene>
<proteinExistence type="predicted"/>
<evidence type="ECO:0000313" key="1">
    <source>
        <dbReference type="EMBL" id="QCG76001.1"/>
    </source>
</evidence>